<dbReference type="GO" id="GO:0005576">
    <property type="term" value="C:extracellular region"/>
    <property type="evidence" value="ECO:0007669"/>
    <property type="project" value="UniProtKB-SubCell"/>
</dbReference>
<dbReference type="Proteomes" id="UP000192505">
    <property type="component" value="Unassembled WGS sequence"/>
</dbReference>
<evidence type="ECO:0000313" key="6">
    <source>
        <dbReference type="EMBL" id="OQW86432.1"/>
    </source>
</evidence>
<dbReference type="Gene3D" id="2.40.50.230">
    <property type="entry name" value="Gp5 N-terminal domain"/>
    <property type="match status" value="1"/>
</dbReference>
<feature type="domain" description="Gp5/Type VI secretion system Vgr C-terminal trimerisation" evidence="5">
    <location>
        <begin position="585"/>
        <end position="655"/>
    </location>
</feature>
<evidence type="ECO:0000259" key="4">
    <source>
        <dbReference type="Pfam" id="PF04717"/>
    </source>
</evidence>
<dbReference type="InterPro" id="IPR006533">
    <property type="entry name" value="T6SS_Vgr_RhsGE"/>
</dbReference>
<organism evidence="6 7">
    <name type="scientific">Rhodoferax ferrireducens</name>
    <dbReference type="NCBI Taxonomy" id="192843"/>
    <lineage>
        <taxon>Bacteria</taxon>
        <taxon>Pseudomonadati</taxon>
        <taxon>Pseudomonadota</taxon>
        <taxon>Betaproteobacteria</taxon>
        <taxon>Burkholderiales</taxon>
        <taxon>Comamonadaceae</taxon>
        <taxon>Rhodoferax</taxon>
    </lineage>
</organism>
<dbReference type="Pfam" id="PF22178">
    <property type="entry name" value="Gp5_trimer_C"/>
    <property type="match status" value="2"/>
</dbReference>
<dbReference type="SUPFAM" id="SSF69279">
    <property type="entry name" value="Phage tail proteins"/>
    <property type="match status" value="2"/>
</dbReference>
<comment type="caution">
    <text evidence="6">The sequence shown here is derived from an EMBL/GenBank/DDBJ whole genome shotgun (WGS) entry which is preliminary data.</text>
</comment>
<dbReference type="PANTHER" id="PTHR32305:SF15">
    <property type="entry name" value="PROTEIN RHSA-RELATED"/>
    <property type="match status" value="1"/>
</dbReference>
<dbReference type="Pfam" id="PF04717">
    <property type="entry name" value="Phage_base_V"/>
    <property type="match status" value="1"/>
</dbReference>
<dbReference type="InterPro" id="IPR037026">
    <property type="entry name" value="Vgr_OB-fold_dom_sf"/>
</dbReference>
<dbReference type="NCBIfam" id="TIGR01646">
    <property type="entry name" value="vgr_GE"/>
    <property type="match status" value="1"/>
</dbReference>
<dbReference type="FunFam" id="2.40.50.230:FF:000001">
    <property type="entry name" value="Type VI secretion protein VgrG"/>
    <property type="match status" value="1"/>
</dbReference>
<feature type="domain" description="Gp5/Type VI secretion system Vgr protein OB-fold" evidence="4">
    <location>
        <begin position="380"/>
        <end position="448"/>
    </location>
</feature>
<keyword evidence="3" id="KW-0964">Secreted</keyword>
<dbReference type="InterPro" id="IPR050708">
    <property type="entry name" value="T6SS_VgrG/RHS"/>
</dbReference>
<dbReference type="Gene3D" id="4.10.220.110">
    <property type="match status" value="1"/>
</dbReference>
<dbReference type="EMBL" id="MTEI01000017">
    <property type="protein sequence ID" value="OQW86432.1"/>
    <property type="molecule type" value="Genomic_DNA"/>
</dbReference>
<reference evidence="6 7" key="1">
    <citation type="submission" date="2017-01" db="EMBL/GenBank/DDBJ databases">
        <title>Novel large sulfur bacteria in the metagenomes of groundwater-fed chemosynthetic microbial mats in the Lake Huron basin.</title>
        <authorList>
            <person name="Sharrar A.M."/>
            <person name="Flood B.E."/>
            <person name="Bailey J.V."/>
            <person name="Jones D.S."/>
            <person name="Biddanda B."/>
            <person name="Ruberg S.A."/>
            <person name="Marcus D.N."/>
            <person name="Dick G.J."/>
        </authorList>
    </citation>
    <scope>NUCLEOTIDE SEQUENCE [LARGE SCALE GENOMIC DNA]</scope>
    <source>
        <strain evidence="6">A7</strain>
    </source>
</reference>
<evidence type="ECO:0000259" key="5">
    <source>
        <dbReference type="Pfam" id="PF22178"/>
    </source>
</evidence>
<dbReference type="SUPFAM" id="SSF69349">
    <property type="entry name" value="Phage fibre proteins"/>
    <property type="match status" value="2"/>
</dbReference>
<evidence type="ECO:0000256" key="2">
    <source>
        <dbReference type="ARBA" id="ARBA00005558"/>
    </source>
</evidence>
<dbReference type="Pfam" id="PF05954">
    <property type="entry name" value="Phage_GPD"/>
    <property type="match status" value="1"/>
</dbReference>
<protein>
    <submittedName>
        <fullName evidence="6">Type VI secretion protein ImpA</fullName>
    </submittedName>
</protein>
<dbReference type="InterPro" id="IPR006531">
    <property type="entry name" value="Gp5/Vgr_OB"/>
</dbReference>
<sequence>MAKLMEIVTPLGDGVLLLQRMTAREELSRLGVCEIDLLSEQGDIDANKILGQKVTVKLQLSDGSFRYFNGYVTRFQQSGTQGKLHSYHASVRPWLWFLTRTADCRIFQDKTVPDIIQQVFADHTVADVKVALTGSYRQHSYCVQYRETDFNFVSRLMEQEGIYYFFTHTEGRHTLVLADAVSAHTRTKGYEAVPYTDPAHPVRPGQEVISEWSQAFEIQPGRYELDDYDFERPRAELAARSKVPRNHALADYEMFDYPGDYRTVADGNQLARTRLEELQTHFDVIHGESNARGLSLGALFKLLGQPRADQNREYLILSTTYKLTATVPGTAETHDDAITCKFSALNSQQPFRPQRSTPRPVMQGPQTAVVVGPPGEEIYTDQYGRVKVQFHWDRYGQKNDLSSCWVRASHPMAGKNWGMVMIPRIGQEVIVDFLEGDPDQPIITGRVYNADQMPPWELPANKTQCGFLTRSTPGGSAANANAIRFEDKKGSEQLWLHAEKNQDIEVENDETHWVGHDRSQTVDHDETLHVKHDRTETVDHNETISIGSNRSITVGQSETHTLGAAQVITVGAAQTLNVGGTQAVSVGASQSLTVGAAQSVAVGASQAVQVGANSSKVVGGAQTSAIAKARSTTVGADDALKVGKNLVIDAGDSVTIKTGAASIVMKKDGTIQIKGKNITIEGSGKINVKASGDLVMKGSKILQN</sequence>
<evidence type="ECO:0000256" key="1">
    <source>
        <dbReference type="ARBA" id="ARBA00004613"/>
    </source>
</evidence>
<accession>A0A1W9KQC9</accession>
<comment type="similarity">
    <text evidence="2">Belongs to the VgrG protein family.</text>
</comment>
<comment type="subcellular location">
    <subcellularLocation>
        <location evidence="1">Secreted</location>
    </subcellularLocation>
</comment>
<proteinExistence type="inferred from homology"/>
<dbReference type="SUPFAM" id="SSF69255">
    <property type="entry name" value="gp5 N-terminal domain-like"/>
    <property type="match status" value="1"/>
</dbReference>
<evidence type="ECO:0000313" key="7">
    <source>
        <dbReference type="Proteomes" id="UP000192505"/>
    </source>
</evidence>
<dbReference type="PANTHER" id="PTHR32305">
    <property type="match status" value="1"/>
</dbReference>
<dbReference type="FunFam" id="3.55.50.10:FF:000001">
    <property type="entry name" value="Actin cross-linking toxin VgrG1"/>
    <property type="match status" value="1"/>
</dbReference>
<feature type="domain" description="Gp5/Type VI secretion system Vgr C-terminal trimerisation" evidence="5">
    <location>
        <begin position="466"/>
        <end position="578"/>
    </location>
</feature>
<evidence type="ECO:0000256" key="3">
    <source>
        <dbReference type="ARBA" id="ARBA00022525"/>
    </source>
</evidence>
<dbReference type="InterPro" id="IPR054030">
    <property type="entry name" value="Gp5_Vgr_C"/>
</dbReference>
<dbReference type="Gene3D" id="2.30.110.50">
    <property type="match status" value="1"/>
</dbReference>
<gene>
    <name evidence="6" type="ORF">BWK72_17630</name>
</gene>
<dbReference type="InterPro" id="IPR017847">
    <property type="entry name" value="T6SS_RhsGE_Vgr_subset"/>
</dbReference>
<dbReference type="Gene3D" id="3.55.50.10">
    <property type="entry name" value="Baseplate protein-like domains"/>
    <property type="match status" value="1"/>
</dbReference>
<name>A0A1W9KQC9_9BURK</name>
<dbReference type="NCBIfam" id="TIGR03361">
    <property type="entry name" value="VI_Rhs_Vgr"/>
    <property type="match status" value="1"/>
</dbReference>
<dbReference type="AlphaFoldDB" id="A0A1W9KQC9"/>